<organism evidence="1 2">
    <name type="scientific">Streptococcus danieliae</name>
    <dbReference type="NCBI Taxonomy" id="747656"/>
    <lineage>
        <taxon>Bacteria</taxon>
        <taxon>Bacillati</taxon>
        <taxon>Bacillota</taxon>
        <taxon>Bacilli</taxon>
        <taxon>Lactobacillales</taxon>
        <taxon>Streptococcaceae</taxon>
        <taxon>Streptococcus</taxon>
    </lineage>
</organism>
<gene>
    <name evidence="1" type="ORF">E5983_05650</name>
</gene>
<dbReference type="InterPro" id="IPR024499">
    <property type="entry name" value="Mbeg1-like"/>
</dbReference>
<dbReference type="RefSeq" id="WP_160332917.1">
    <property type="nucleotide sequence ID" value="NZ_WSRS01000043.1"/>
</dbReference>
<dbReference type="EMBL" id="WSRS01000043">
    <property type="protein sequence ID" value="MVX59128.1"/>
    <property type="molecule type" value="Genomic_DNA"/>
</dbReference>
<reference evidence="1 2" key="1">
    <citation type="submission" date="2019-12" db="EMBL/GenBank/DDBJ databases">
        <title>Microbes associate with the intestines of laboratory mice.</title>
        <authorList>
            <person name="Navarre W."/>
            <person name="Wong E."/>
        </authorList>
    </citation>
    <scope>NUCLEOTIDE SEQUENCE [LARGE SCALE GENOMIC DNA]</scope>
    <source>
        <strain evidence="1 2">NM51_B2-22</strain>
    </source>
</reference>
<dbReference type="Pfam" id="PF11187">
    <property type="entry name" value="Mbeg1-like"/>
    <property type="match status" value="1"/>
</dbReference>
<dbReference type="Proteomes" id="UP000461595">
    <property type="component" value="Unassembled WGS sequence"/>
</dbReference>
<evidence type="ECO:0000313" key="1">
    <source>
        <dbReference type="EMBL" id="MVX59128.1"/>
    </source>
</evidence>
<evidence type="ECO:0000313" key="2">
    <source>
        <dbReference type="Proteomes" id="UP000461595"/>
    </source>
</evidence>
<dbReference type="OrthoDB" id="9769481at2"/>
<sequence length="364" mass="41082">MNTLDYIKEVQYDDLYDRPYGEIDYLLLAELSYLPFDDLVSSSFATQQATRLVELAPKIPKDSSPLMTERYQLLEAMVASKRYKNLKLMGFENTIDPAENVQFSALVFCLKPKTFVISFRGTDDSLVGWKEDLLMSYQTEVPAQYLAKSYLQQALEALEGEIYLSGHSKGGNLAIYAASQVPANLQEKINRIYSFDGPGLHTSVLNSSGYQNIHEKIQRYIPENSVVGILLHSQAPAQIVQSTVRNGLSQHNTFTWEISEHAFKQAPELSAESKQLEETMLQLVEQVPDQNLAEVIQTFFSILEEGGITSINAFLQRDAISSVLKVIQSSQTLTSQQRDLLFSFGQAFLQLRQKVRREAPKKDS</sequence>
<name>A0A7X3G8M1_9STRE</name>
<accession>A0A7X3G8M1</accession>
<dbReference type="InterPro" id="IPR029058">
    <property type="entry name" value="AB_hydrolase_fold"/>
</dbReference>
<comment type="caution">
    <text evidence="1">The sequence shown here is derived from an EMBL/GenBank/DDBJ whole genome shotgun (WGS) entry which is preliminary data.</text>
</comment>
<dbReference type="Gene3D" id="3.40.50.1820">
    <property type="entry name" value="alpha/beta hydrolase"/>
    <property type="match status" value="1"/>
</dbReference>
<dbReference type="AlphaFoldDB" id="A0A7X3G8M1"/>
<protein>
    <submittedName>
        <fullName evidence="1">DUF2974 domain-containing protein</fullName>
    </submittedName>
</protein>
<proteinExistence type="predicted"/>
<dbReference type="SUPFAM" id="SSF53474">
    <property type="entry name" value="alpha/beta-Hydrolases"/>
    <property type="match status" value="1"/>
</dbReference>